<dbReference type="AlphaFoldDB" id="A0A645ASP9"/>
<proteinExistence type="predicted"/>
<feature type="region of interest" description="Disordered" evidence="1">
    <location>
        <begin position="88"/>
        <end position="107"/>
    </location>
</feature>
<comment type="caution">
    <text evidence="2">The sequence shown here is derived from an EMBL/GenBank/DDBJ whole genome shotgun (WGS) entry which is preliminary data.</text>
</comment>
<sequence>MQLTDPSKSVSVKVSSTISLPGISRRSAWTTLPATVTRPDSSVSPLMATGASAMTAPLMRRSLGFFTALDCACSAFLSSSACLRVFSSSSASRSRRSRSSRLSASARRRREIDGSIRKISLTAVDSSFVTSCFLK</sequence>
<accession>A0A645ASP9</accession>
<organism evidence="2">
    <name type="scientific">bioreactor metagenome</name>
    <dbReference type="NCBI Taxonomy" id="1076179"/>
    <lineage>
        <taxon>unclassified sequences</taxon>
        <taxon>metagenomes</taxon>
        <taxon>ecological metagenomes</taxon>
    </lineage>
</organism>
<gene>
    <name evidence="2" type="ORF">SDC9_102135</name>
</gene>
<reference evidence="2" key="1">
    <citation type="submission" date="2019-08" db="EMBL/GenBank/DDBJ databases">
        <authorList>
            <person name="Kucharzyk K."/>
            <person name="Murdoch R.W."/>
            <person name="Higgins S."/>
            <person name="Loffler F."/>
        </authorList>
    </citation>
    <scope>NUCLEOTIDE SEQUENCE</scope>
</reference>
<protein>
    <submittedName>
        <fullName evidence="2">Uncharacterized protein</fullName>
    </submittedName>
</protein>
<evidence type="ECO:0000256" key="1">
    <source>
        <dbReference type="SAM" id="MobiDB-lite"/>
    </source>
</evidence>
<evidence type="ECO:0000313" key="2">
    <source>
        <dbReference type="EMBL" id="MPM55341.1"/>
    </source>
</evidence>
<name>A0A645ASP9_9ZZZZ</name>
<dbReference type="EMBL" id="VSSQ01015231">
    <property type="protein sequence ID" value="MPM55341.1"/>
    <property type="molecule type" value="Genomic_DNA"/>
</dbReference>